<evidence type="ECO:0000259" key="1">
    <source>
        <dbReference type="Pfam" id="PF13966"/>
    </source>
</evidence>
<reference evidence="2" key="1">
    <citation type="submission" date="2023-03" db="EMBL/GenBank/DDBJ databases">
        <title>Chromosome-scale reference genome and RAD-based genetic map of yellow starthistle (Centaurea solstitialis) reveal putative structural variation and QTLs associated with invader traits.</title>
        <authorList>
            <person name="Reatini B."/>
            <person name="Cang F.A."/>
            <person name="Jiang Q."/>
            <person name="Mckibben M.T.W."/>
            <person name="Barker M.S."/>
            <person name="Rieseberg L.H."/>
            <person name="Dlugosch K.M."/>
        </authorList>
    </citation>
    <scope>NUCLEOTIDE SEQUENCE</scope>
    <source>
        <strain evidence="2">CAN-66</strain>
        <tissue evidence="2">Leaf</tissue>
    </source>
</reference>
<comment type="caution">
    <text evidence="2">The sequence shown here is derived from an EMBL/GenBank/DDBJ whole genome shotgun (WGS) entry which is preliminary data.</text>
</comment>
<organism evidence="2 3">
    <name type="scientific">Centaurea solstitialis</name>
    <name type="common">yellow star-thistle</name>
    <dbReference type="NCBI Taxonomy" id="347529"/>
    <lineage>
        <taxon>Eukaryota</taxon>
        <taxon>Viridiplantae</taxon>
        <taxon>Streptophyta</taxon>
        <taxon>Embryophyta</taxon>
        <taxon>Tracheophyta</taxon>
        <taxon>Spermatophyta</taxon>
        <taxon>Magnoliopsida</taxon>
        <taxon>eudicotyledons</taxon>
        <taxon>Gunneridae</taxon>
        <taxon>Pentapetalae</taxon>
        <taxon>asterids</taxon>
        <taxon>campanulids</taxon>
        <taxon>Asterales</taxon>
        <taxon>Asteraceae</taxon>
        <taxon>Carduoideae</taxon>
        <taxon>Cardueae</taxon>
        <taxon>Centaureinae</taxon>
        <taxon>Centaurea</taxon>
    </lineage>
</organism>
<sequence>MSATVQVDADLSGKPVDQKNYRAIIGSLLYLTASRPHIVFSTCFTDSDHTGCKLNRKSSFEPDHVEKGNIEIYFVESEHQLADLFTKSFDEKRHFYLLNRYLRDTHFWTVRKSGRWSWVFSKIMDIRPLIRASIKVLIGNGLLTNAWDDNWVSCGPLSSFITPRFVHNNDLTMHTSAAELISVTGGVWPTPWVDRMPILVDHPMPSLSQAPDVTHWFGRTGLSVFSVKLAYEALQGKDRMMHWKEVPPDMKCSLCKLTIDSHDHLFFQCRFAMDVWQKICSEVQWRTIPNNWDGILDFIADAGTRPKKLIHKLALSATIYAIWREGNRRLFTKDKFNTQHIVSQVLSTIRLREAWKRRRKRTGLHEDN</sequence>
<dbReference type="InterPro" id="IPR026960">
    <property type="entry name" value="RVT-Znf"/>
</dbReference>
<protein>
    <recommendedName>
        <fullName evidence="1">Reverse transcriptase zinc-binding domain-containing protein</fullName>
    </recommendedName>
</protein>
<dbReference type="AlphaFoldDB" id="A0AA38TAT2"/>
<evidence type="ECO:0000313" key="2">
    <source>
        <dbReference type="EMBL" id="KAJ9557505.1"/>
    </source>
</evidence>
<feature type="domain" description="Reverse transcriptase zinc-binding" evidence="1">
    <location>
        <begin position="223"/>
        <end position="276"/>
    </location>
</feature>
<dbReference type="Pfam" id="PF13966">
    <property type="entry name" value="zf-RVT"/>
    <property type="match status" value="1"/>
</dbReference>
<dbReference type="Proteomes" id="UP001172457">
    <property type="component" value="Chromosome 3"/>
</dbReference>
<gene>
    <name evidence="2" type="ORF">OSB04_012119</name>
</gene>
<proteinExistence type="predicted"/>
<dbReference type="PANTHER" id="PTHR33116">
    <property type="entry name" value="REVERSE TRANSCRIPTASE ZINC-BINDING DOMAIN-CONTAINING PROTEIN-RELATED-RELATED"/>
    <property type="match status" value="1"/>
</dbReference>
<accession>A0AA38TAT2</accession>
<dbReference type="PANTHER" id="PTHR33116:SF84">
    <property type="entry name" value="RNA-DIRECTED DNA POLYMERASE"/>
    <property type="match status" value="1"/>
</dbReference>
<dbReference type="EMBL" id="JARYMX010000003">
    <property type="protein sequence ID" value="KAJ9557505.1"/>
    <property type="molecule type" value="Genomic_DNA"/>
</dbReference>
<keyword evidence="3" id="KW-1185">Reference proteome</keyword>
<evidence type="ECO:0000313" key="3">
    <source>
        <dbReference type="Proteomes" id="UP001172457"/>
    </source>
</evidence>
<name>A0AA38TAT2_9ASTR</name>